<feature type="domain" description="CshA" evidence="2">
    <location>
        <begin position="397"/>
        <end position="497"/>
    </location>
</feature>
<dbReference type="RefSeq" id="WP_191910641.1">
    <property type="nucleotide sequence ID" value="NZ_JABUXR010000001.1"/>
</dbReference>
<comment type="caution">
    <text evidence="3">The sequence shown here is derived from an EMBL/GenBank/DDBJ whole genome shotgun (WGS) entry which is preliminary data.</text>
</comment>
<proteinExistence type="predicted"/>
<protein>
    <recommendedName>
        <fullName evidence="2">CshA domain-containing protein</fullName>
    </recommendedName>
</protein>
<reference evidence="3 4" key="1">
    <citation type="submission" date="2020-06" db="EMBL/GenBank/DDBJ databases">
        <title>Limosilactobacillus sp. nov.</title>
        <authorList>
            <person name="Ksiezarek M."/>
            <person name="Goncalves Ribeiro T."/>
            <person name="Rocha J."/>
            <person name="Grosso F."/>
            <person name="Peixe L."/>
        </authorList>
    </citation>
    <scope>NUCLEOTIDE SEQUENCE [LARGE SCALE GENOMIC DNA]</scope>
    <source>
        <strain evidence="4">c9Ua_26_M</strain>
    </source>
</reference>
<feature type="region of interest" description="Disordered" evidence="1">
    <location>
        <begin position="1"/>
        <end position="21"/>
    </location>
</feature>
<dbReference type="Proteomes" id="UP000645007">
    <property type="component" value="Unassembled WGS sequence"/>
</dbReference>
<sequence>MTDYDQKINTKPNNVAGRSVSGKVDGNAALVNNVNAGMGQNKSKTKGSLIINSVSGDMQHPVQVVSFSPNAAGKYDPISLKAPQGVLLDQYGNQITSFDPTTIVKEGRNAQIYLANMFIGGRQQSFGLLGTQVQEKTIDIQNDQGVKTSFALSTSPYLNDPQRTQFVSFNQKSAQQAVATLPALRADDNGQPIAGANVGTYQLTFVATDKLFQLKVAFYNNDLQYEGKIAPVYIIANDEFSRVGFLQYQPNTLLPQYHLQRRIMFSDTTTSLFLYTNLTIEQYQTMINNLYSNSSYVPQITARRLILPNGQPILELPVTKLSFVVNGQETPAKVLKQKLIGGGVNTFTLTQGNKIHFEAATGFSGQTSPIRLLAKTANGDSHEVDFTIDVAKYDIKNTTYVNGQNGQSKVEVVAGKVLPNMKISAAQPAVFVKNNKTTTVIEMTANGERIGEAEIETDSGLITYYPERSFVGTVDPQTVCVFMRNGRKICTTYQPTIQ</sequence>
<evidence type="ECO:0000313" key="4">
    <source>
        <dbReference type="Proteomes" id="UP000645007"/>
    </source>
</evidence>
<name>A0ABR8ZIT4_9LACO</name>
<accession>A0ABR8ZIT4</accession>
<dbReference type="Pfam" id="PF19076">
    <property type="entry name" value="CshA_repeat"/>
    <property type="match status" value="1"/>
</dbReference>
<organism evidence="3 4">
    <name type="scientific">Limosilactobacillus urinaemulieris</name>
    <dbReference type="NCBI Taxonomy" id="2742600"/>
    <lineage>
        <taxon>Bacteria</taxon>
        <taxon>Bacillati</taxon>
        <taxon>Bacillota</taxon>
        <taxon>Bacilli</taxon>
        <taxon>Lactobacillales</taxon>
        <taxon>Lactobacillaceae</taxon>
        <taxon>Limosilactobacillus</taxon>
    </lineage>
</organism>
<evidence type="ECO:0000256" key="1">
    <source>
        <dbReference type="SAM" id="MobiDB-lite"/>
    </source>
</evidence>
<evidence type="ECO:0000259" key="2">
    <source>
        <dbReference type="Pfam" id="PF19076"/>
    </source>
</evidence>
<keyword evidence="4" id="KW-1185">Reference proteome</keyword>
<evidence type="ECO:0000313" key="3">
    <source>
        <dbReference type="EMBL" id="MBD8084805.1"/>
    </source>
</evidence>
<dbReference type="EMBL" id="JABUXR010000001">
    <property type="protein sequence ID" value="MBD8084805.1"/>
    <property type="molecule type" value="Genomic_DNA"/>
</dbReference>
<gene>
    <name evidence="3" type="ORF">HUK45_00750</name>
</gene>
<dbReference type="InterPro" id="IPR026395">
    <property type="entry name" value="CshA_fibril"/>
</dbReference>